<gene>
    <name evidence="1" type="ORF">CIK00_02865</name>
</gene>
<protein>
    <submittedName>
        <fullName evidence="1">Uncharacterized protein</fullName>
    </submittedName>
</protein>
<dbReference type="RefSeq" id="WP_101767426.1">
    <property type="nucleotide sequence ID" value="NZ_BPPU01000003.1"/>
</dbReference>
<dbReference type="AlphaFoldDB" id="A0A2N4UW41"/>
<dbReference type="GeneID" id="69965867"/>
<reference evidence="1 2" key="1">
    <citation type="journal article" date="2018" name="Syst. Appl. Microbiol.">
        <title>Photobacterium carnosum sp. nov., isolated from spoiled modified atmosphere packaged poultry meat.</title>
        <authorList>
            <person name="Hilgarth M."/>
            <person name="Fuertes S."/>
            <person name="Ehrmann M."/>
            <person name="Vogel R.F."/>
        </authorList>
    </citation>
    <scope>NUCLEOTIDE SEQUENCE [LARGE SCALE GENOMIC DNA]</scope>
    <source>
        <strain evidence="1 2">TMW 2.2021</strain>
    </source>
</reference>
<evidence type="ECO:0000313" key="1">
    <source>
        <dbReference type="EMBL" id="PLC59223.1"/>
    </source>
</evidence>
<sequence length="130" mass="14905">MNYGLWLEQQGDLERYKNSPVCKVAEDWGYAILTIIRGMGVKGNHREYQLMRRIICRDELPLLLDNAKKYACSSEPFKAALEKIKKISKYHPDYLKKIMCAPMLDEPITIEVIEGASVCYIVTSACTENI</sequence>
<dbReference type="EMBL" id="NPIB01000002">
    <property type="protein sequence ID" value="PLC59223.1"/>
    <property type="molecule type" value="Genomic_DNA"/>
</dbReference>
<keyword evidence="2" id="KW-1185">Reference proteome</keyword>
<evidence type="ECO:0000313" key="2">
    <source>
        <dbReference type="Proteomes" id="UP000234420"/>
    </source>
</evidence>
<accession>A0A2N4UW41</accession>
<comment type="caution">
    <text evidence="1">The sequence shown here is derived from an EMBL/GenBank/DDBJ whole genome shotgun (WGS) entry which is preliminary data.</text>
</comment>
<name>A0A2N4UW41_9GAMM</name>
<organism evidence="1 2">
    <name type="scientific">Photobacterium carnosum</name>
    <dbReference type="NCBI Taxonomy" id="2023717"/>
    <lineage>
        <taxon>Bacteria</taxon>
        <taxon>Pseudomonadati</taxon>
        <taxon>Pseudomonadota</taxon>
        <taxon>Gammaproteobacteria</taxon>
        <taxon>Vibrionales</taxon>
        <taxon>Vibrionaceae</taxon>
        <taxon>Photobacterium</taxon>
    </lineage>
</organism>
<dbReference type="Proteomes" id="UP000234420">
    <property type="component" value="Unassembled WGS sequence"/>
</dbReference>
<proteinExistence type="predicted"/>